<proteinExistence type="inferred from homology"/>
<dbReference type="GO" id="GO:0045275">
    <property type="term" value="C:respiratory chain complex III"/>
    <property type="evidence" value="ECO:0007669"/>
    <property type="project" value="InterPro"/>
</dbReference>
<feature type="transmembrane region" description="Helical" evidence="19">
    <location>
        <begin position="175"/>
        <end position="196"/>
    </location>
</feature>
<dbReference type="Pfam" id="PF00033">
    <property type="entry name" value="Cytochrome_B"/>
    <property type="match status" value="1"/>
</dbReference>
<keyword evidence="16 19" id="KW-0472">Membrane</keyword>
<geneLocation type="mitochondrion" evidence="22"/>
<keyword evidence="7 19" id="KW-0679">Respiratory chain</keyword>
<evidence type="ECO:0000256" key="11">
    <source>
        <dbReference type="ARBA" id="ARBA00022982"/>
    </source>
</evidence>
<dbReference type="PROSITE" id="PS51002">
    <property type="entry name" value="CYTB_NTER"/>
    <property type="match status" value="1"/>
</dbReference>
<dbReference type="GO" id="GO:0005743">
    <property type="term" value="C:mitochondrial inner membrane"/>
    <property type="evidence" value="ECO:0007669"/>
    <property type="project" value="UniProtKB-SubCell"/>
</dbReference>
<evidence type="ECO:0000256" key="7">
    <source>
        <dbReference type="ARBA" id="ARBA00022660"/>
    </source>
</evidence>
<feature type="binding site" description="axial binding residue" evidence="18">
    <location>
        <position position="193"/>
    </location>
    <ligand>
        <name>heme b</name>
        <dbReference type="ChEBI" id="CHEBI:60344"/>
        <label>b566</label>
    </ligand>
    <ligandPart>
        <name>Fe</name>
        <dbReference type="ChEBI" id="CHEBI:18248"/>
    </ligandPart>
</feature>
<evidence type="ECO:0000256" key="15">
    <source>
        <dbReference type="ARBA" id="ARBA00023128"/>
    </source>
</evidence>
<gene>
    <name evidence="22" type="primary">CYTB</name>
</gene>
<dbReference type="Gene3D" id="1.20.810.10">
    <property type="entry name" value="Cytochrome Bc1 Complex, Chain C"/>
    <property type="match status" value="1"/>
</dbReference>
<comment type="cofactor">
    <cofactor evidence="18">
        <name>heme</name>
        <dbReference type="ChEBI" id="CHEBI:30413"/>
    </cofactor>
    <text evidence="18">Binds 2 heme groups non-covalently.</text>
</comment>
<feature type="transmembrane region" description="Helical" evidence="19">
    <location>
        <begin position="74"/>
        <end position="94"/>
    </location>
</feature>
<dbReference type="GO" id="GO:0008121">
    <property type="term" value="F:quinol-cytochrome-c reductase activity"/>
    <property type="evidence" value="ECO:0007669"/>
    <property type="project" value="InterPro"/>
</dbReference>
<evidence type="ECO:0000256" key="1">
    <source>
        <dbReference type="ARBA" id="ARBA00002566"/>
    </source>
</evidence>
<dbReference type="GO" id="GO:0016491">
    <property type="term" value="F:oxidoreductase activity"/>
    <property type="evidence" value="ECO:0007669"/>
    <property type="project" value="UniProtKB-UniRule"/>
</dbReference>
<keyword evidence="10" id="KW-0999">Mitochondrion inner membrane</keyword>
<evidence type="ECO:0000256" key="8">
    <source>
        <dbReference type="ARBA" id="ARBA00022692"/>
    </source>
</evidence>
<evidence type="ECO:0000256" key="13">
    <source>
        <dbReference type="ARBA" id="ARBA00023004"/>
    </source>
</evidence>
<keyword evidence="5 19" id="KW-0813">Transport</keyword>
<keyword evidence="15 19" id="KW-0496">Mitochondrion</keyword>
<dbReference type="InterPro" id="IPR030689">
    <property type="entry name" value="Cytochrome_b"/>
</dbReference>
<evidence type="ECO:0000256" key="4">
    <source>
        <dbReference type="ARBA" id="ARBA00013531"/>
    </source>
</evidence>
<evidence type="ECO:0000256" key="3">
    <source>
        <dbReference type="ARBA" id="ARBA00011649"/>
    </source>
</evidence>
<dbReference type="CTD" id="4519"/>
<evidence type="ECO:0000256" key="6">
    <source>
        <dbReference type="ARBA" id="ARBA00022617"/>
    </source>
</evidence>
<name>A0A7S4YYQ6_9HEMI</name>
<dbReference type="GO" id="GO:0006122">
    <property type="term" value="P:mitochondrial electron transport, ubiquinol to cytochrome c"/>
    <property type="evidence" value="ECO:0007669"/>
    <property type="project" value="TreeGrafter"/>
</dbReference>
<feature type="transmembrane region" description="Helical" evidence="19">
    <location>
        <begin position="109"/>
        <end position="130"/>
    </location>
</feature>
<dbReference type="GeneID" id="62618566"/>
<evidence type="ECO:0000259" key="20">
    <source>
        <dbReference type="PROSITE" id="PS51002"/>
    </source>
</evidence>
<feature type="domain" description="Cytochrome b/b6 N-terminal region profile" evidence="20">
    <location>
        <begin position="1"/>
        <end position="206"/>
    </location>
</feature>
<dbReference type="InterPro" id="IPR036150">
    <property type="entry name" value="Cyt_b/b6_C_sf"/>
</dbReference>
<dbReference type="GO" id="GO:0046872">
    <property type="term" value="F:metal ion binding"/>
    <property type="evidence" value="ECO:0007669"/>
    <property type="project" value="UniProtKB-UniRule"/>
</dbReference>
<organism evidence="22">
    <name type="scientific">Bambusiphaga furca</name>
    <dbReference type="NCBI Taxonomy" id="2566015"/>
    <lineage>
        <taxon>Eukaryota</taxon>
        <taxon>Metazoa</taxon>
        <taxon>Ecdysozoa</taxon>
        <taxon>Arthropoda</taxon>
        <taxon>Hexapoda</taxon>
        <taxon>Insecta</taxon>
        <taxon>Pterygota</taxon>
        <taxon>Neoptera</taxon>
        <taxon>Paraneoptera</taxon>
        <taxon>Hemiptera</taxon>
        <taxon>Auchenorrhyncha</taxon>
        <taxon>Fulgoroidea</taxon>
        <taxon>Delphacidae</taxon>
        <taxon>Delphacinae</taxon>
        <taxon>Bambusiphaga</taxon>
    </lineage>
</organism>
<dbReference type="EMBL" id="MH293453">
    <property type="protein sequence ID" value="QBZ37963.1"/>
    <property type="molecule type" value="Genomic_DNA"/>
</dbReference>
<feature type="binding site" description="axial binding residue" evidence="18">
    <location>
        <position position="179"/>
    </location>
    <ligand>
        <name>heme b</name>
        <dbReference type="ChEBI" id="CHEBI:60344"/>
        <label>b562</label>
    </ligand>
    <ligandPart>
        <name>Fe</name>
        <dbReference type="ChEBI" id="CHEBI:18248"/>
    </ligandPart>
</feature>
<feature type="domain" description="Cytochrome b/b6 C-terminal region profile" evidence="21">
    <location>
        <begin position="207"/>
        <end position="370"/>
    </location>
</feature>
<keyword evidence="11 19" id="KW-0249">Electron transport</keyword>
<feature type="transmembrane region" description="Helical" evidence="19">
    <location>
        <begin position="269"/>
        <end position="299"/>
    </location>
</feature>
<accession>A0A7S4YYQ6</accession>
<dbReference type="CDD" id="cd00284">
    <property type="entry name" value="Cytochrome_b_N"/>
    <property type="match status" value="1"/>
</dbReference>
<dbReference type="SUPFAM" id="SSF81342">
    <property type="entry name" value="Transmembrane di-heme cytochromes"/>
    <property type="match status" value="1"/>
</dbReference>
<evidence type="ECO:0000256" key="17">
    <source>
        <dbReference type="PIRSR" id="PIRSR038885-1"/>
    </source>
</evidence>
<dbReference type="InterPro" id="IPR048259">
    <property type="entry name" value="Cytochrome_b_N_euk/bac"/>
</dbReference>
<feature type="transmembrane region" description="Helical" evidence="19">
    <location>
        <begin position="343"/>
        <end position="364"/>
    </location>
</feature>
<comment type="similarity">
    <text evidence="19">Belongs to the cytochrome b family.</text>
</comment>
<dbReference type="InterPro" id="IPR005797">
    <property type="entry name" value="Cyt_b/b6_N"/>
</dbReference>
<dbReference type="AlphaFoldDB" id="A0A7S4YYQ6"/>
<evidence type="ECO:0000256" key="10">
    <source>
        <dbReference type="ARBA" id="ARBA00022792"/>
    </source>
</evidence>
<evidence type="ECO:0000256" key="16">
    <source>
        <dbReference type="ARBA" id="ARBA00023136"/>
    </source>
</evidence>
<feature type="binding site" description="axial binding residue" evidence="18">
    <location>
        <position position="80"/>
    </location>
    <ligand>
        <name>heme b</name>
        <dbReference type="ChEBI" id="CHEBI:60344"/>
        <label>b562</label>
    </ligand>
    <ligandPart>
        <name>Fe</name>
        <dbReference type="ChEBI" id="CHEBI:18248"/>
    </ligandPart>
</feature>
<keyword evidence="8 19" id="KW-0812">Transmembrane</keyword>
<evidence type="ECO:0000256" key="18">
    <source>
        <dbReference type="PIRSR" id="PIRSR038885-2"/>
    </source>
</evidence>
<comment type="subunit">
    <text evidence="3">The main subunits of complex b-c1 are: cytochrome b, cytochrome c1 and the Rieske protein.</text>
</comment>
<dbReference type="CDD" id="cd00290">
    <property type="entry name" value="cytochrome_b_C"/>
    <property type="match status" value="1"/>
</dbReference>
<evidence type="ECO:0000256" key="19">
    <source>
        <dbReference type="RuleBase" id="RU362117"/>
    </source>
</evidence>
<dbReference type="SUPFAM" id="SSF81648">
    <property type="entry name" value="a domain/subunit of cytochrome bc1 complex (Ubiquinol-cytochrome c reductase)"/>
    <property type="match status" value="1"/>
</dbReference>
<feature type="transmembrane region" description="Helical" evidence="19">
    <location>
        <begin position="217"/>
        <end position="241"/>
    </location>
</feature>
<evidence type="ECO:0000256" key="2">
    <source>
        <dbReference type="ARBA" id="ARBA00004448"/>
    </source>
</evidence>
<dbReference type="RefSeq" id="YP_009987503.1">
    <property type="nucleotide sequence ID" value="NC_052689.1"/>
</dbReference>
<dbReference type="PROSITE" id="PS51003">
    <property type="entry name" value="CYTB_CTER"/>
    <property type="match status" value="1"/>
</dbReference>
<feature type="binding site" description="axial binding residue" evidence="18">
    <location>
        <position position="94"/>
    </location>
    <ligand>
        <name>heme b</name>
        <dbReference type="ChEBI" id="CHEBI:60344"/>
        <label>b566</label>
    </ligand>
    <ligandPart>
        <name>Fe</name>
        <dbReference type="ChEBI" id="CHEBI:18248"/>
    </ligandPart>
</feature>
<dbReference type="PANTHER" id="PTHR19271">
    <property type="entry name" value="CYTOCHROME B"/>
    <property type="match status" value="1"/>
</dbReference>
<reference evidence="22" key="2">
    <citation type="journal article" date="2020" name="Genomics">
        <title>Contribution to the mitogenome diversity in Delphacinae: Phylogenetic and ecological implications.</title>
        <authorList>
            <person name="Huang Y.-X."/>
            <person name="Ren F.-J."/>
            <person name="Bartlett C.R."/>
            <person name="Wei Y.-S."/>
            <person name="Qin D.-Z."/>
        </authorList>
    </citation>
    <scope>NUCLEOTIDE SEQUENCE</scope>
</reference>
<dbReference type="InterPro" id="IPR016174">
    <property type="entry name" value="Di-haem_cyt_TM"/>
</dbReference>
<feature type="transmembrane region" description="Helical" evidence="19">
    <location>
        <begin position="26"/>
        <end position="53"/>
    </location>
</feature>
<comment type="cofactor">
    <cofactor evidence="19">
        <name>heme b</name>
        <dbReference type="ChEBI" id="CHEBI:60344"/>
    </cofactor>
    <text evidence="19">Binds 2 heme groups non-covalently.</text>
</comment>
<keyword evidence="6 18" id="KW-0349">Heme</keyword>
<evidence type="ECO:0000256" key="12">
    <source>
        <dbReference type="ARBA" id="ARBA00022989"/>
    </source>
</evidence>
<feature type="transmembrane region" description="Helical" evidence="19">
    <location>
        <begin position="320"/>
        <end position="337"/>
    </location>
</feature>
<dbReference type="Pfam" id="PF00032">
    <property type="entry name" value="Cytochrom_B_C"/>
    <property type="match status" value="1"/>
</dbReference>
<keyword evidence="14" id="KW-0830">Ubiquinone</keyword>
<protein>
    <recommendedName>
        <fullName evidence="4 19">Cytochrome b</fullName>
    </recommendedName>
</protein>
<evidence type="ECO:0000259" key="21">
    <source>
        <dbReference type="PROSITE" id="PS51003"/>
    </source>
</evidence>
<comment type="function">
    <text evidence="1 19">Component of the ubiquinol-cytochrome c reductase complex (complex III or cytochrome b-c1 complex) that is part of the mitochondrial respiratory chain. The b-c1 complex mediates electron transfer from ubiquinol to cytochrome c. Contributes to the generation of a proton gradient across the mitochondrial membrane that is then used for ATP synthesis.</text>
</comment>
<evidence type="ECO:0000313" key="22">
    <source>
        <dbReference type="EMBL" id="QBZ37963.1"/>
    </source>
</evidence>
<dbReference type="PIRSF" id="PIRSF038885">
    <property type="entry name" value="COB"/>
    <property type="match status" value="1"/>
</dbReference>
<evidence type="ECO:0000256" key="9">
    <source>
        <dbReference type="ARBA" id="ARBA00022723"/>
    </source>
</evidence>
<feature type="transmembrane region" description="Helical" evidence="19">
    <location>
        <begin position="142"/>
        <end position="163"/>
    </location>
</feature>
<dbReference type="InterPro" id="IPR027387">
    <property type="entry name" value="Cytb/b6-like_sf"/>
</dbReference>
<evidence type="ECO:0000256" key="5">
    <source>
        <dbReference type="ARBA" id="ARBA00022448"/>
    </source>
</evidence>
<reference evidence="22" key="1">
    <citation type="submission" date="2018-05" db="EMBL/GenBank/DDBJ databases">
        <authorList>
            <person name="Huang Y."/>
            <person name="Qin D."/>
        </authorList>
    </citation>
    <scope>NUCLEOTIDE SEQUENCE</scope>
</reference>
<dbReference type="PANTHER" id="PTHR19271:SF16">
    <property type="entry name" value="CYTOCHROME B"/>
    <property type="match status" value="1"/>
</dbReference>
<evidence type="ECO:0000256" key="14">
    <source>
        <dbReference type="ARBA" id="ARBA00023075"/>
    </source>
</evidence>
<keyword evidence="9 18" id="KW-0479">Metal-binding</keyword>
<dbReference type="InterPro" id="IPR005798">
    <property type="entry name" value="Cyt_b/b6_C"/>
</dbReference>
<dbReference type="InterPro" id="IPR048260">
    <property type="entry name" value="Cytochrome_b_C_euk/bac"/>
</dbReference>
<feature type="binding site" evidence="17">
    <location>
        <position position="198"/>
    </location>
    <ligand>
        <name>a ubiquinone</name>
        <dbReference type="ChEBI" id="CHEBI:16389"/>
    </ligand>
</feature>
<comment type="subcellular location">
    <subcellularLocation>
        <location evidence="2">Mitochondrion inner membrane</location>
        <topology evidence="2">Multi-pass membrane protein</topology>
    </subcellularLocation>
</comment>
<sequence>MKMNYNKMNLLNSFLIKLPTPSNISYWWNFGSILGLCLSIQLISGIFLSMHYSPNINSAFESVIHINRDVNYGWLMRVIHANGASMFFFFMFMHTGRGLFYGSFLKKKVWFSGTLIMLILMGTAFLGYVLPWGQMSFWGATVITNLMSAVPYLGLTLVNWVWGGFSVENPTLNRFFSLHFIMPFILTVLILIHLIFLHEKGSSNPLGLKNKIDKISFHPYFSIKDLFGFLLTLLVFSIILFKTPFLFNDPENFTPANPMVTPPHIQPEWYFLFAYAILRSIPNKLGGVLALLMSILIILSLPFTMNSKFKSLGMYTHKKILFFMFISTFILLTWIGAKPVEPPYIVTAQFLTIMYFLYFMLIPINWKFMK</sequence>
<keyword evidence="13 18" id="KW-0408">Iron</keyword>
<keyword evidence="12 19" id="KW-1133">Transmembrane helix</keyword>